<feature type="non-terminal residue" evidence="1">
    <location>
        <position position="1"/>
    </location>
</feature>
<gene>
    <name evidence="1" type="primary">ORF12258</name>
</gene>
<feature type="non-terminal residue" evidence="1">
    <location>
        <position position="85"/>
    </location>
</feature>
<organism evidence="1">
    <name type="scientific">Arion vulgaris</name>
    <dbReference type="NCBI Taxonomy" id="1028688"/>
    <lineage>
        <taxon>Eukaryota</taxon>
        <taxon>Metazoa</taxon>
        <taxon>Spiralia</taxon>
        <taxon>Lophotrochozoa</taxon>
        <taxon>Mollusca</taxon>
        <taxon>Gastropoda</taxon>
        <taxon>Heterobranchia</taxon>
        <taxon>Euthyneura</taxon>
        <taxon>Panpulmonata</taxon>
        <taxon>Eupulmonata</taxon>
        <taxon>Stylommatophora</taxon>
        <taxon>Helicina</taxon>
        <taxon>Arionoidea</taxon>
        <taxon>Arionidae</taxon>
        <taxon>Arion</taxon>
    </lineage>
</organism>
<dbReference type="AlphaFoldDB" id="A0A0B6Y4L4"/>
<protein>
    <submittedName>
        <fullName evidence="1">Uncharacterized protein</fullName>
    </submittedName>
</protein>
<sequence>QSCQEQMQLLEEHIKQQQIQEHGRQNMQLLSGQLLGETSNVAISLDSVSGRAASPHQGEHIQRLVQSFQQVEEFQRQQQHQAELP</sequence>
<dbReference type="EMBL" id="HACG01004153">
    <property type="protein sequence ID" value="CEK51018.1"/>
    <property type="molecule type" value="Transcribed_RNA"/>
</dbReference>
<name>A0A0B6Y4L4_9EUPU</name>
<evidence type="ECO:0000313" key="1">
    <source>
        <dbReference type="EMBL" id="CEK51018.1"/>
    </source>
</evidence>
<accession>A0A0B6Y4L4</accession>
<proteinExistence type="predicted"/>
<reference evidence="1" key="1">
    <citation type="submission" date="2014-12" db="EMBL/GenBank/DDBJ databases">
        <title>Insight into the proteome of Arion vulgaris.</title>
        <authorList>
            <person name="Aradska J."/>
            <person name="Bulat T."/>
            <person name="Smidak R."/>
            <person name="Sarate P."/>
            <person name="Gangsoo J."/>
            <person name="Sialana F."/>
            <person name="Bilban M."/>
            <person name="Lubec G."/>
        </authorList>
    </citation>
    <scope>NUCLEOTIDE SEQUENCE</scope>
    <source>
        <tissue evidence="1">Skin</tissue>
    </source>
</reference>